<feature type="region of interest" description="Disordered" evidence="1">
    <location>
        <begin position="43"/>
        <end position="78"/>
    </location>
</feature>
<feature type="compositionally biased region" description="Basic and acidic residues" evidence="1">
    <location>
        <begin position="62"/>
        <end position="78"/>
    </location>
</feature>
<proteinExistence type="predicted"/>
<sequence>MSETKDSDTSLKLKYGQLKEIRKEHEREKILLPFQYLELFKPEGHGLSSSTMPTQCYVRSGNRKESGKMEREATKRGI</sequence>
<dbReference type="Gramene" id="rna-AYBTSS11_LOCUS21984">
    <property type="protein sequence ID" value="CAJ1968939.1"/>
    <property type="gene ID" value="gene-AYBTSS11_LOCUS21984"/>
</dbReference>
<gene>
    <name evidence="2" type="ORF">AYBTSS11_LOCUS21984</name>
</gene>
<reference evidence="2" key="1">
    <citation type="submission" date="2023-10" db="EMBL/GenBank/DDBJ databases">
        <authorList>
            <person name="Domelevo Entfellner J.-B."/>
        </authorList>
    </citation>
    <scope>NUCLEOTIDE SEQUENCE</scope>
</reference>
<evidence type="ECO:0000313" key="2">
    <source>
        <dbReference type="EMBL" id="CAJ1968939.1"/>
    </source>
</evidence>
<keyword evidence="3" id="KW-1185">Reference proteome</keyword>
<organism evidence="2 3">
    <name type="scientific">Sphenostylis stenocarpa</name>
    <dbReference type="NCBI Taxonomy" id="92480"/>
    <lineage>
        <taxon>Eukaryota</taxon>
        <taxon>Viridiplantae</taxon>
        <taxon>Streptophyta</taxon>
        <taxon>Embryophyta</taxon>
        <taxon>Tracheophyta</taxon>
        <taxon>Spermatophyta</taxon>
        <taxon>Magnoliopsida</taxon>
        <taxon>eudicotyledons</taxon>
        <taxon>Gunneridae</taxon>
        <taxon>Pentapetalae</taxon>
        <taxon>rosids</taxon>
        <taxon>fabids</taxon>
        <taxon>Fabales</taxon>
        <taxon>Fabaceae</taxon>
        <taxon>Papilionoideae</taxon>
        <taxon>50 kb inversion clade</taxon>
        <taxon>NPAAA clade</taxon>
        <taxon>indigoferoid/millettioid clade</taxon>
        <taxon>Phaseoleae</taxon>
        <taxon>Sphenostylis</taxon>
    </lineage>
</organism>
<accession>A0AA86TA82</accession>
<evidence type="ECO:0000256" key="1">
    <source>
        <dbReference type="SAM" id="MobiDB-lite"/>
    </source>
</evidence>
<feature type="non-terminal residue" evidence="2">
    <location>
        <position position="78"/>
    </location>
</feature>
<dbReference type="EMBL" id="OY731404">
    <property type="protein sequence ID" value="CAJ1968939.1"/>
    <property type="molecule type" value="Genomic_DNA"/>
</dbReference>
<name>A0AA86TA82_9FABA</name>
<evidence type="ECO:0000313" key="3">
    <source>
        <dbReference type="Proteomes" id="UP001189624"/>
    </source>
</evidence>
<dbReference type="AlphaFoldDB" id="A0AA86TA82"/>
<dbReference type="Proteomes" id="UP001189624">
    <property type="component" value="Chromosome 7"/>
</dbReference>
<protein>
    <submittedName>
        <fullName evidence="2">Uncharacterized protein</fullName>
    </submittedName>
</protein>